<comment type="caution">
    <text evidence="2">The sequence shown here is derived from an EMBL/GenBank/DDBJ whole genome shotgun (WGS) entry which is preliminary data.</text>
</comment>
<evidence type="ECO:0000313" key="2">
    <source>
        <dbReference type="EMBL" id="KAJ1104160.1"/>
    </source>
</evidence>
<protein>
    <submittedName>
        <fullName evidence="2">Uncharacterized protein</fullName>
    </submittedName>
</protein>
<feature type="region of interest" description="Disordered" evidence="1">
    <location>
        <begin position="1"/>
        <end position="32"/>
    </location>
</feature>
<evidence type="ECO:0000313" key="3">
    <source>
        <dbReference type="Proteomes" id="UP001066276"/>
    </source>
</evidence>
<reference evidence="2" key="1">
    <citation type="journal article" date="2022" name="bioRxiv">
        <title>Sequencing and chromosome-scale assembly of the giantPleurodeles waltlgenome.</title>
        <authorList>
            <person name="Brown T."/>
            <person name="Elewa A."/>
            <person name="Iarovenko S."/>
            <person name="Subramanian E."/>
            <person name="Araus A.J."/>
            <person name="Petzold A."/>
            <person name="Susuki M."/>
            <person name="Suzuki K.-i.T."/>
            <person name="Hayashi T."/>
            <person name="Toyoda A."/>
            <person name="Oliveira C."/>
            <person name="Osipova E."/>
            <person name="Leigh N.D."/>
            <person name="Simon A."/>
            <person name="Yun M.H."/>
        </authorList>
    </citation>
    <scope>NUCLEOTIDE SEQUENCE</scope>
    <source>
        <strain evidence="2">20211129_DDA</strain>
        <tissue evidence="2">Liver</tissue>
    </source>
</reference>
<name>A0AAV7MK57_PLEWA</name>
<gene>
    <name evidence="2" type="ORF">NDU88_001575</name>
</gene>
<dbReference type="AlphaFoldDB" id="A0AAV7MK57"/>
<dbReference type="Proteomes" id="UP001066276">
    <property type="component" value="Chromosome 9"/>
</dbReference>
<accession>A0AAV7MK57</accession>
<organism evidence="2 3">
    <name type="scientific">Pleurodeles waltl</name>
    <name type="common">Iberian ribbed newt</name>
    <dbReference type="NCBI Taxonomy" id="8319"/>
    <lineage>
        <taxon>Eukaryota</taxon>
        <taxon>Metazoa</taxon>
        <taxon>Chordata</taxon>
        <taxon>Craniata</taxon>
        <taxon>Vertebrata</taxon>
        <taxon>Euteleostomi</taxon>
        <taxon>Amphibia</taxon>
        <taxon>Batrachia</taxon>
        <taxon>Caudata</taxon>
        <taxon>Salamandroidea</taxon>
        <taxon>Salamandridae</taxon>
        <taxon>Pleurodelinae</taxon>
        <taxon>Pleurodeles</taxon>
    </lineage>
</organism>
<proteinExistence type="predicted"/>
<keyword evidence="3" id="KW-1185">Reference proteome</keyword>
<evidence type="ECO:0000256" key="1">
    <source>
        <dbReference type="SAM" id="MobiDB-lite"/>
    </source>
</evidence>
<dbReference type="EMBL" id="JANPWB010000013">
    <property type="protein sequence ID" value="KAJ1104160.1"/>
    <property type="molecule type" value="Genomic_DNA"/>
</dbReference>
<sequence length="90" mass="9979">MQCSPAHQALQKVPLPADKVSMASNSKDSLRDRSQDIWAPLPRLQLCRVSKVLAAWLVQLAPLGPPQALQIVLWERVASATEQQQFLNPP</sequence>